<reference evidence="3" key="1">
    <citation type="submission" date="2019-11" db="EMBL/GenBank/DDBJ databases">
        <title>Description of Pedobacter sp. LMG 31464T.</title>
        <authorList>
            <person name="Carlier A."/>
            <person name="Qi S."/>
            <person name="Vandamme P."/>
        </authorList>
    </citation>
    <scope>NUCLEOTIDE SEQUENCE</scope>
    <source>
        <strain evidence="3">LMG 31464</strain>
    </source>
</reference>
<evidence type="ECO:0000313" key="3">
    <source>
        <dbReference type="EMBL" id="MBB2144473.1"/>
    </source>
</evidence>
<evidence type="ECO:0000313" key="4">
    <source>
        <dbReference type="Proteomes" id="UP000601055"/>
    </source>
</evidence>
<gene>
    <name evidence="3" type="ORF">GM921_03180</name>
</gene>
<sequence>MKKIISILGSLLLMTAVKAQTTVVKKETVNPGSSQTTGTSTPAKDPKAAGYDPKKEAADKLAAERAAKDAKTAQHVDTKIPPAKEPKAAGYDPKKEAADKLAAERAAKDAKIANQVDPKKEAEAKAAAERAAKDAKIANQVDPKKEAEAKAAAERAIKDAKILHKGK</sequence>
<accession>A0A923DX83</accession>
<evidence type="ECO:0000256" key="2">
    <source>
        <dbReference type="SAM" id="SignalP"/>
    </source>
</evidence>
<dbReference type="RefSeq" id="WP_108200411.1">
    <property type="nucleotide sequence ID" value="NZ_WNXD01000001.1"/>
</dbReference>
<feature type="region of interest" description="Disordered" evidence="1">
    <location>
        <begin position="23"/>
        <end position="152"/>
    </location>
</feature>
<feature type="chain" id="PRO_5037065057" description="Colicin import membrane protein" evidence="2">
    <location>
        <begin position="20"/>
        <end position="167"/>
    </location>
</feature>
<organism evidence="3 4">
    <name type="scientific">Pedobacter planticolens</name>
    <dbReference type="NCBI Taxonomy" id="2679964"/>
    <lineage>
        <taxon>Bacteria</taxon>
        <taxon>Pseudomonadati</taxon>
        <taxon>Bacteroidota</taxon>
        <taxon>Sphingobacteriia</taxon>
        <taxon>Sphingobacteriales</taxon>
        <taxon>Sphingobacteriaceae</taxon>
        <taxon>Pedobacter</taxon>
    </lineage>
</organism>
<proteinExistence type="predicted"/>
<feature type="compositionally biased region" description="Basic and acidic residues" evidence="1">
    <location>
        <begin position="44"/>
        <end position="152"/>
    </location>
</feature>
<dbReference type="Proteomes" id="UP000601055">
    <property type="component" value="Unassembled WGS sequence"/>
</dbReference>
<protein>
    <recommendedName>
        <fullName evidence="5">Colicin import membrane protein</fullName>
    </recommendedName>
</protein>
<feature type="compositionally biased region" description="Low complexity" evidence="1">
    <location>
        <begin position="32"/>
        <end position="41"/>
    </location>
</feature>
<keyword evidence="4" id="KW-1185">Reference proteome</keyword>
<feature type="signal peptide" evidence="2">
    <location>
        <begin position="1"/>
        <end position="19"/>
    </location>
</feature>
<evidence type="ECO:0000256" key="1">
    <source>
        <dbReference type="SAM" id="MobiDB-lite"/>
    </source>
</evidence>
<evidence type="ECO:0008006" key="5">
    <source>
        <dbReference type="Google" id="ProtNLM"/>
    </source>
</evidence>
<dbReference type="EMBL" id="WNXD01000001">
    <property type="protein sequence ID" value="MBB2144473.1"/>
    <property type="molecule type" value="Genomic_DNA"/>
</dbReference>
<dbReference type="AlphaFoldDB" id="A0A923DX83"/>
<keyword evidence="2" id="KW-0732">Signal</keyword>
<name>A0A923DX83_9SPHI</name>
<comment type="caution">
    <text evidence="3">The sequence shown here is derived from an EMBL/GenBank/DDBJ whole genome shotgun (WGS) entry which is preliminary data.</text>
</comment>